<accession>A0A0J6XD39</accession>
<keyword evidence="1" id="KW-0597">Phosphoprotein</keyword>
<dbReference type="InterPro" id="IPR008984">
    <property type="entry name" value="SMAD_FHA_dom_sf"/>
</dbReference>
<comment type="caution">
    <text evidence="3">The sequence shown here is derived from an EMBL/GenBank/DDBJ whole genome shotgun (WGS) entry which is preliminary data.</text>
</comment>
<dbReference type="SMART" id="SM00240">
    <property type="entry name" value="FHA"/>
    <property type="match status" value="1"/>
</dbReference>
<dbReference type="EMBL" id="LFML01000158">
    <property type="protein sequence ID" value="KMO93850.1"/>
    <property type="molecule type" value="Genomic_DNA"/>
</dbReference>
<dbReference type="PROSITE" id="PS50006">
    <property type="entry name" value="FHA_DOMAIN"/>
    <property type="match status" value="1"/>
</dbReference>
<dbReference type="STRING" id="66430.ACS04_32575"/>
<dbReference type="Pfam" id="PF08044">
    <property type="entry name" value="DUF1707"/>
    <property type="match status" value="1"/>
</dbReference>
<dbReference type="PATRIC" id="fig|66430.4.peg.3172"/>
<dbReference type="SUPFAM" id="SSF49879">
    <property type="entry name" value="SMAD/FHA domain"/>
    <property type="match status" value="1"/>
</dbReference>
<organism evidence="3 4">
    <name type="scientific">Streptomyces roseus</name>
    <dbReference type="NCBI Taxonomy" id="66430"/>
    <lineage>
        <taxon>Bacteria</taxon>
        <taxon>Bacillati</taxon>
        <taxon>Actinomycetota</taxon>
        <taxon>Actinomycetes</taxon>
        <taxon>Kitasatosporales</taxon>
        <taxon>Streptomycetaceae</taxon>
        <taxon>Streptomyces</taxon>
    </lineage>
</organism>
<evidence type="ECO:0000259" key="2">
    <source>
        <dbReference type="PROSITE" id="PS50006"/>
    </source>
</evidence>
<evidence type="ECO:0000256" key="1">
    <source>
        <dbReference type="ARBA" id="ARBA00022553"/>
    </source>
</evidence>
<dbReference type="OrthoDB" id="151099at2"/>
<keyword evidence="4" id="KW-1185">Reference proteome</keyword>
<dbReference type="InterPro" id="IPR012551">
    <property type="entry name" value="DUF1707_SHOCT-like"/>
</dbReference>
<dbReference type="CDD" id="cd00060">
    <property type="entry name" value="FHA"/>
    <property type="match status" value="1"/>
</dbReference>
<dbReference type="PANTHER" id="PTHR23308">
    <property type="entry name" value="NUCLEAR INHIBITOR OF PROTEIN PHOSPHATASE-1"/>
    <property type="match status" value="1"/>
</dbReference>
<dbReference type="Pfam" id="PF00498">
    <property type="entry name" value="FHA"/>
    <property type="match status" value="1"/>
</dbReference>
<dbReference type="Proteomes" id="UP000035932">
    <property type="component" value="Unassembled WGS sequence"/>
</dbReference>
<name>A0A0J6XD39_9ACTN</name>
<reference evidence="3 4" key="1">
    <citation type="submission" date="2015-06" db="EMBL/GenBank/DDBJ databases">
        <title>Recapitulation of the evolution of biosynthetic gene clusters reveals hidden chemical diversity on bacterial genomes.</title>
        <authorList>
            <person name="Cruz-Morales P."/>
            <person name="Martinez-Guerrero C."/>
            <person name="Morales-Escalante M.A."/>
            <person name="Yanez-Guerra L.A."/>
            <person name="Kopp J.F."/>
            <person name="Feldmann J."/>
            <person name="Ramos-Aboites H.E."/>
            <person name="Barona-Gomez F."/>
        </authorList>
    </citation>
    <scope>NUCLEOTIDE SEQUENCE [LARGE SCALE GENOMIC DNA]</scope>
    <source>
        <strain evidence="3 4">ATCC 31245</strain>
    </source>
</reference>
<dbReference type="InterPro" id="IPR050923">
    <property type="entry name" value="Cell_Proc_Reg/RNA_Proc"/>
</dbReference>
<gene>
    <name evidence="3" type="ORF">ACS04_32575</name>
</gene>
<evidence type="ECO:0000313" key="4">
    <source>
        <dbReference type="Proteomes" id="UP000035932"/>
    </source>
</evidence>
<feature type="domain" description="FHA" evidence="2">
    <location>
        <begin position="114"/>
        <end position="163"/>
    </location>
</feature>
<dbReference type="AlphaFoldDB" id="A0A0J6XD39"/>
<dbReference type="InterPro" id="IPR000253">
    <property type="entry name" value="FHA_dom"/>
</dbReference>
<evidence type="ECO:0000313" key="3">
    <source>
        <dbReference type="EMBL" id="KMO93850.1"/>
    </source>
</evidence>
<dbReference type="Gene3D" id="2.60.200.20">
    <property type="match status" value="1"/>
</dbReference>
<protein>
    <submittedName>
        <fullName evidence="3">Peptide-binding protein</fullName>
    </submittedName>
</protein>
<dbReference type="RefSeq" id="WP_048480452.1">
    <property type="nucleotide sequence ID" value="NZ_JBIRUD010000005.1"/>
</dbReference>
<sequence>MTSSFEFPAFPVARLSDAERDRALEQLREGAALGKLSQDTFLRRMELALVARRSEDLAVLTADLGVRGNGEGAWTRRVFGWVGRVSAVSAGVRRAWNAERLPKLLLPHPSARSLRIGRDPGNGLRLTDETVSRVHAELGMRDGVWVLTDLGSSNGTTVNGLRVTGSVVVRDGDQIGFGRMNFRLSSS</sequence>
<proteinExistence type="predicted"/>